<dbReference type="AlphaFoldDB" id="A0A3B0WQH9"/>
<proteinExistence type="predicted"/>
<dbReference type="EMBL" id="UOFE01000018">
    <property type="protein sequence ID" value="VAW51509.1"/>
    <property type="molecule type" value="Genomic_DNA"/>
</dbReference>
<gene>
    <name evidence="1" type="ORF">MNBD_GAMMA05-1762</name>
</gene>
<evidence type="ECO:0000313" key="1">
    <source>
        <dbReference type="EMBL" id="VAW51509.1"/>
    </source>
</evidence>
<protein>
    <submittedName>
        <fullName evidence="1">Uncharacterized protein</fullName>
    </submittedName>
</protein>
<accession>A0A3B0WQH9</accession>
<reference evidence="1" key="1">
    <citation type="submission" date="2018-06" db="EMBL/GenBank/DDBJ databases">
        <authorList>
            <person name="Zhirakovskaya E."/>
        </authorList>
    </citation>
    <scope>NUCLEOTIDE SEQUENCE</scope>
</reference>
<sequence>MTTITTETFFLPTEVDRKPWLVPANIYNLYHSLQARNHVGHVFVPIRTMQFMAVLDKNEIVFVDAQSYAVTKNKNGENEGGRLILLAWKFPLSHDRDSLDDPMQCEVVFYDKKNNDLQLRIIAAFKEAMELMDQRYRDKQIPAQGAKVLTL</sequence>
<organism evidence="1">
    <name type="scientific">hydrothermal vent metagenome</name>
    <dbReference type="NCBI Taxonomy" id="652676"/>
    <lineage>
        <taxon>unclassified sequences</taxon>
        <taxon>metagenomes</taxon>
        <taxon>ecological metagenomes</taxon>
    </lineage>
</organism>
<name>A0A3B0WQH9_9ZZZZ</name>